<dbReference type="InterPro" id="IPR020624">
    <property type="entry name" value="Schiff_base-form_aldolases_CS"/>
</dbReference>
<evidence type="ECO:0000313" key="4">
    <source>
        <dbReference type="Proteomes" id="UP001175261"/>
    </source>
</evidence>
<dbReference type="CDD" id="cd00408">
    <property type="entry name" value="DHDPS-like"/>
    <property type="match status" value="1"/>
</dbReference>
<name>A0AA39GL45_SARSR</name>
<evidence type="ECO:0000256" key="2">
    <source>
        <dbReference type="ARBA" id="ARBA00023270"/>
    </source>
</evidence>
<organism evidence="3 4">
    <name type="scientific">Sarocladium strictum</name>
    <name type="common">Black bundle disease fungus</name>
    <name type="synonym">Acremonium strictum</name>
    <dbReference type="NCBI Taxonomy" id="5046"/>
    <lineage>
        <taxon>Eukaryota</taxon>
        <taxon>Fungi</taxon>
        <taxon>Dikarya</taxon>
        <taxon>Ascomycota</taxon>
        <taxon>Pezizomycotina</taxon>
        <taxon>Sordariomycetes</taxon>
        <taxon>Hypocreomycetidae</taxon>
        <taxon>Hypocreales</taxon>
        <taxon>Sarocladiaceae</taxon>
        <taxon>Sarocladium</taxon>
    </lineage>
</organism>
<reference evidence="3" key="1">
    <citation type="submission" date="2022-10" db="EMBL/GenBank/DDBJ databases">
        <title>Determination and structural analysis of whole genome sequence of Sarocladium strictum F4-1.</title>
        <authorList>
            <person name="Hu L."/>
            <person name="Jiang Y."/>
        </authorList>
    </citation>
    <scope>NUCLEOTIDE SEQUENCE</scope>
    <source>
        <strain evidence="3">F4-1</strain>
    </source>
</reference>
<protein>
    <submittedName>
        <fullName evidence="3">Uncharacterized protein</fullName>
    </submittedName>
</protein>
<sequence length="329" mass="35341">MAPLTPPDGILVPSPTFYKAHADSPSSHHPEVDIAAQAAHTVHLARSGIAGVVLLGSTGEAIHLTRQERFDLIAGVRKGAEDAGFKDYPIMAGVLCNSTHESLEWLDDAKKAGAQWGLVLAPGYFGQAGSQDGLREWYTIVADNSPLPILIYNYPGVTNNVTVSPDTYAALAQHSNIVGCKMSHGNVSHHLQVSLHPKIDPATFRVYSGFGQQLGPIVLFGAAGAIDALGAIYPKTVSHLHKLLTSNGPSAAPDAKTLDEVRKLQWLVSTVEEFIVKNGILGIREAVQRELGFGNLEGGRLPLRGKMADGEWEKWDGVLRQIREKEASL</sequence>
<dbReference type="EMBL" id="JAPDFR010000002">
    <property type="protein sequence ID" value="KAK0389211.1"/>
    <property type="molecule type" value="Genomic_DNA"/>
</dbReference>
<accession>A0AA39GL45</accession>
<dbReference type="PANTHER" id="PTHR12128:SF68">
    <property type="entry name" value="DIHYDRODIPICOLINATE SYNTHETASE"/>
    <property type="match status" value="1"/>
</dbReference>
<dbReference type="AlphaFoldDB" id="A0AA39GL45"/>
<dbReference type="PROSITE" id="PS00665">
    <property type="entry name" value="DHDPS_1"/>
    <property type="match status" value="1"/>
</dbReference>
<proteinExistence type="predicted"/>
<keyword evidence="2" id="KW-0704">Schiff base</keyword>
<dbReference type="GO" id="GO:0008840">
    <property type="term" value="F:4-hydroxy-tetrahydrodipicolinate synthase activity"/>
    <property type="evidence" value="ECO:0007669"/>
    <property type="project" value="TreeGrafter"/>
</dbReference>
<evidence type="ECO:0000313" key="3">
    <source>
        <dbReference type="EMBL" id="KAK0389211.1"/>
    </source>
</evidence>
<dbReference type="InterPro" id="IPR002220">
    <property type="entry name" value="DapA-like"/>
</dbReference>
<evidence type="ECO:0000256" key="1">
    <source>
        <dbReference type="ARBA" id="ARBA00023239"/>
    </source>
</evidence>
<dbReference type="Gene3D" id="3.20.20.70">
    <property type="entry name" value="Aldolase class I"/>
    <property type="match status" value="1"/>
</dbReference>
<keyword evidence="1" id="KW-0456">Lyase</keyword>
<dbReference type="PANTHER" id="PTHR12128">
    <property type="entry name" value="DIHYDRODIPICOLINATE SYNTHASE"/>
    <property type="match status" value="1"/>
</dbReference>
<dbReference type="PRINTS" id="PR00146">
    <property type="entry name" value="DHPICSNTHASE"/>
</dbReference>
<comment type="caution">
    <text evidence="3">The sequence shown here is derived from an EMBL/GenBank/DDBJ whole genome shotgun (WGS) entry which is preliminary data.</text>
</comment>
<dbReference type="SUPFAM" id="SSF51569">
    <property type="entry name" value="Aldolase"/>
    <property type="match status" value="1"/>
</dbReference>
<dbReference type="Pfam" id="PF00701">
    <property type="entry name" value="DHDPS"/>
    <property type="match status" value="1"/>
</dbReference>
<dbReference type="InterPro" id="IPR013785">
    <property type="entry name" value="Aldolase_TIM"/>
</dbReference>
<dbReference type="Proteomes" id="UP001175261">
    <property type="component" value="Unassembled WGS sequence"/>
</dbReference>
<keyword evidence="4" id="KW-1185">Reference proteome</keyword>
<gene>
    <name evidence="3" type="ORF">NLU13_2786</name>
</gene>
<dbReference type="SMART" id="SM01130">
    <property type="entry name" value="DHDPS"/>
    <property type="match status" value="1"/>
</dbReference>